<dbReference type="PANTHER" id="PTHR47518">
    <property type="entry name" value="SERPENTINE RECEPTOR CLASS EPSILON-13-RELATED"/>
    <property type="match status" value="1"/>
</dbReference>
<evidence type="ECO:0000256" key="1">
    <source>
        <dbReference type="ARBA" id="ARBA00006803"/>
    </source>
</evidence>
<keyword evidence="3" id="KW-0812">Transmembrane</keyword>
<protein>
    <recommendedName>
        <fullName evidence="6">Gustatory receptor</fullName>
    </recommendedName>
</protein>
<accession>A0ABD2KUT1</accession>
<dbReference type="InterPro" id="IPR004151">
    <property type="entry name" value="7TM_GPCR_serpentine_rcpt_Sre"/>
</dbReference>
<keyword evidence="3" id="KW-1133">Transmembrane helix</keyword>
<feature type="transmembrane region" description="Helical" evidence="3">
    <location>
        <begin position="59"/>
        <end position="84"/>
    </location>
</feature>
<keyword evidence="3" id="KW-0472">Membrane</keyword>
<gene>
    <name evidence="4" type="ORF">niasHT_012029</name>
</gene>
<proteinExistence type="inferred from homology"/>
<feature type="region of interest" description="Disordered" evidence="2">
    <location>
        <begin position="266"/>
        <end position="290"/>
    </location>
</feature>
<keyword evidence="5" id="KW-1185">Reference proteome</keyword>
<comment type="caution">
    <text evidence="4">The sequence shown here is derived from an EMBL/GenBank/DDBJ whole genome shotgun (WGS) entry which is preliminary data.</text>
</comment>
<feature type="transmembrane region" description="Helical" evidence="3">
    <location>
        <begin position="220"/>
        <end position="240"/>
    </location>
</feature>
<feature type="transmembrane region" description="Helical" evidence="3">
    <location>
        <begin position="133"/>
        <end position="154"/>
    </location>
</feature>
<reference evidence="4 5" key="1">
    <citation type="submission" date="2024-10" db="EMBL/GenBank/DDBJ databases">
        <authorList>
            <person name="Kim D."/>
        </authorList>
    </citation>
    <scope>NUCLEOTIDE SEQUENCE [LARGE SCALE GENOMIC DNA]</scope>
    <source>
        <strain evidence="4">BH-2024</strain>
    </source>
</reference>
<evidence type="ECO:0000256" key="2">
    <source>
        <dbReference type="SAM" id="MobiDB-lite"/>
    </source>
</evidence>
<name>A0ABD2KUT1_9BILA</name>
<dbReference type="PANTHER" id="PTHR47518:SF9">
    <property type="entry name" value="SERPENTINE RECEPTOR, CLASS T"/>
    <property type="match status" value="1"/>
</dbReference>
<evidence type="ECO:0000313" key="4">
    <source>
        <dbReference type="EMBL" id="KAL3106656.1"/>
    </source>
</evidence>
<evidence type="ECO:0008006" key="6">
    <source>
        <dbReference type="Google" id="ProtNLM"/>
    </source>
</evidence>
<comment type="similarity">
    <text evidence="1">Belongs to the nematode receptor-like protein sre family.</text>
</comment>
<feature type="transmembrane region" description="Helical" evidence="3">
    <location>
        <begin position="189"/>
        <end position="208"/>
    </location>
</feature>
<evidence type="ECO:0000313" key="5">
    <source>
        <dbReference type="Proteomes" id="UP001620626"/>
    </source>
</evidence>
<dbReference type="Proteomes" id="UP001620626">
    <property type="component" value="Unassembled WGS sequence"/>
</dbReference>
<dbReference type="AlphaFoldDB" id="A0ABD2KUT1"/>
<organism evidence="4 5">
    <name type="scientific">Heterodera trifolii</name>
    <dbReference type="NCBI Taxonomy" id="157864"/>
    <lineage>
        <taxon>Eukaryota</taxon>
        <taxon>Metazoa</taxon>
        <taxon>Ecdysozoa</taxon>
        <taxon>Nematoda</taxon>
        <taxon>Chromadorea</taxon>
        <taxon>Rhabditida</taxon>
        <taxon>Tylenchina</taxon>
        <taxon>Tylenchomorpha</taxon>
        <taxon>Tylenchoidea</taxon>
        <taxon>Heteroderidae</taxon>
        <taxon>Heteroderinae</taxon>
        <taxon>Heterodera</taxon>
    </lineage>
</organism>
<evidence type="ECO:0000256" key="3">
    <source>
        <dbReference type="SAM" id="Phobius"/>
    </source>
</evidence>
<dbReference type="EMBL" id="JBICBT010000640">
    <property type="protein sequence ID" value="KAL3106656.1"/>
    <property type="molecule type" value="Genomic_DNA"/>
</dbReference>
<dbReference type="InterPro" id="IPR052854">
    <property type="entry name" value="Serpentine_rcpt_epsilon"/>
</dbReference>
<feature type="compositionally biased region" description="Polar residues" evidence="2">
    <location>
        <begin position="267"/>
        <end position="279"/>
    </location>
</feature>
<dbReference type="Pfam" id="PF03125">
    <property type="entry name" value="Sre"/>
    <property type="match status" value="1"/>
</dbReference>
<sequence length="322" mass="36767">MNNSTAIGINVPSNGASECAMLLLMLGELIGHLLLECPFSALNLYLIWTTSVLHRNLKFILISQSVCIFARGAIRCCAVLPLLLLNVYLDRMGEQILTGIYLFPMNLRNHIPHILVIERFMATLFAKDYESNAILLVSCAVETVAFFWLCFCNLKKYRLTFEDQRKHELSERYQLAENIRINRQLAPTLLLHLFNLIIVTGGQLLYQYYYEFAGTSANSYYSSLVIQVQLTLITYTNFLIELTILMKYVKSCVGSNHRVGHEMSRETAANCQRHQQNGTDQRRPPLPQQKGSVIGLTDMSGKAMALCQNQAAYFDQLRKYWD</sequence>
<feature type="transmembrane region" description="Helical" evidence="3">
    <location>
        <begin position="20"/>
        <end position="47"/>
    </location>
</feature>